<dbReference type="GO" id="GO:0016020">
    <property type="term" value="C:membrane"/>
    <property type="evidence" value="ECO:0007669"/>
    <property type="project" value="UniProtKB-SubCell"/>
</dbReference>
<comment type="caution">
    <text evidence="6">The sequence shown here is derived from an EMBL/GenBank/DDBJ whole genome shotgun (WGS) entry which is preliminary data.</text>
</comment>
<dbReference type="PANTHER" id="PTHR31465">
    <property type="entry name" value="PROTEIN RTA1-RELATED"/>
    <property type="match status" value="1"/>
</dbReference>
<evidence type="ECO:0000313" key="6">
    <source>
        <dbReference type="EMBL" id="KAF9694126.1"/>
    </source>
</evidence>
<keyword evidence="2 5" id="KW-0812">Transmembrane</keyword>
<reference evidence="6" key="2">
    <citation type="submission" date="2020-09" db="EMBL/GenBank/DDBJ databases">
        <title>Reference genome assembly for Australian Ascochyta lentis isolate Al4.</title>
        <authorList>
            <person name="Lee R.C."/>
            <person name="Farfan-Caceres L.M."/>
            <person name="Debler J.W."/>
            <person name="Williams A.H."/>
            <person name="Henares B.M."/>
        </authorList>
    </citation>
    <scope>NUCLEOTIDE SEQUENCE</scope>
    <source>
        <strain evidence="6">Al4</strain>
    </source>
</reference>
<dbReference type="AlphaFoldDB" id="A0A8H7IYY6"/>
<sequence>MAEQYHPSLDDPTAWVPYRYHPSRAAAIVFVVAFALTTIFHSFQLCKRRTWYFIPLVIGGLFEILGYVGRILSTNDFWALGPYIMQSLLLLVAPALFAASIYIVLGRIILLVDGEQHSLIRQKWLTKIFVTGDVISFLVQAGGGGIQAAGSLTLLHAGEKIIVVGLFLQLAFFGFFIVVAALFHFRFTNANAAFSSGDRSESAHEHAAKRDVHRVSSGPPGTARPSVVGSYHLPWKRHMYVLYLASALIMVRSVFRVVEYLQGNNGYILRHEVYLYIFDALLMLAVMCLFNWSHPAQVTDLYLERRAEGDGYALEMHDGYVQHERV</sequence>
<dbReference type="Proteomes" id="UP000651452">
    <property type="component" value="Unassembled WGS sequence"/>
</dbReference>
<accession>A0A8H7IYY6</accession>
<keyword evidence="7" id="KW-1185">Reference proteome</keyword>
<feature type="transmembrane region" description="Helical" evidence="5">
    <location>
        <begin position="88"/>
        <end position="112"/>
    </location>
</feature>
<dbReference type="PANTHER" id="PTHR31465:SF1">
    <property type="entry name" value="PROTEIN RTA1-RELATED"/>
    <property type="match status" value="1"/>
</dbReference>
<evidence type="ECO:0000256" key="3">
    <source>
        <dbReference type="ARBA" id="ARBA00022989"/>
    </source>
</evidence>
<feature type="transmembrane region" description="Helical" evidence="5">
    <location>
        <begin position="273"/>
        <end position="292"/>
    </location>
</feature>
<organism evidence="6 7">
    <name type="scientific">Ascochyta lentis</name>
    <dbReference type="NCBI Taxonomy" id="205686"/>
    <lineage>
        <taxon>Eukaryota</taxon>
        <taxon>Fungi</taxon>
        <taxon>Dikarya</taxon>
        <taxon>Ascomycota</taxon>
        <taxon>Pezizomycotina</taxon>
        <taxon>Dothideomycetes</taxon>
        <taxon>Pleosporomycetidae</taxon>
        <taxon>Pleosporales</taxon>
        <taxon>Pleosporineae</taxon>
        <taxon>Didymellaceae</taxon>
        <taxon>Ascochyta</taxon>
    </lineage>
</organism>
<evidence type="ECO:0000256" key="1">
    <source>
        <dbReference type="ARBA" id="ARBA00004141"/>
    </source>
</evidence>
<comment type="subcellular location">
    <subcellularLocation>
        <location evidence="1">Membrane</location>
        <topology evidence="1">Multi-pass membrane protein</topology>
    </subcellularLocation>
</comment>
<name>A0A8H7IYY6_9PLEO</name>
<dbReference type="InterPro" id="IPR007568">
    <property type="entry name" value="RTA1"/>
</dbReference>
<evidence type="ECO:0000256" key="2">
    <source>
        <dbReference type="ARBA" id="ARBA00022692"/>
    </source>
</evidence>
<gene>
    <name evidence="6" type="ORF">EKO04_007858</name>
</gene>
<feature type="transmembrane region" description="Helical" evidence="5">
    <location>
        <begin position="124"/>
        <end position="141"/>
    </location>
</feature>
<dbReference type="OrthoDB" id="3358017at2759"/>
<dbReference type="EMBL" id="RZGK01000014">
    <property type="protein sequence ID" value="KAF9694126.1"/>
    <property type="molecule type" value="Genomic_DNA"/>
</dbReference>
<proteinExistence type="predicted"/>
<feature type="transmembrane region" description="Helical" evidence="5">
    <location>
        <begin position="240"/>
        <end position="261"/>
    </location>
</feature>
<feature type="transmembrane region" description="Helical" evidence="5">
    <location>
        <begin position="50"/>
        <end position="68"/>
    </location>
</feature>
<keyword evidence="3 5" id="KW-1133">Transmembrane helix</keyword>
<reference evidence="6" key="1">
    <citation type="submission" date="2018-12" db="EMBL/GenBank/DDBJ databases">
        <authorList>
            <person name="Syme R.A."/>
            <person name="Farfan-Caceres L."/>
            <person name="Lichtenzveig J."/>
        </authorList>
    </citation>
    <scope>NUCLEOTIDE SEQUENCE</scope>
    <source>
        <strain evidence="6">Al4</strain>
    </source>
</reference>
<keyword evidence="4 5" id="KW-0472">Membrane</keyword>
<feature type="transmembrane region" description="Helical" evidence="5">
    <location>
        <begin position="161"/>
        <end position="185"/>
    </location>
</feature>
<evidence type="ECO:0000313" key="7">
    <source>
        <dbReference type="Proteomes" id="UP000651452"/>
    </source>
</evidence>
<protein>
    <submittedName>
        <fullName evidence="6">Uncharacterized protein</fullName>
    </submittedName>
</protein>
<evidence type="ECO:0000256" key="5">
    <source>
        <dbReference type="SAM" id="Phobius"/>
    </source>
</evidence>
<evidence type="ECO:0000256" key="4">
    <source>
        <dbReference type="ARBA" id="ARBA00023136"/>
    </source>
</evidence>
<dbReference type="Pfam" id="PF04479">
    <property type="entry name" value="RTA1"/>
    <property type="match status" value="1"/>
</dbReference>
<feature type="transmembrane region" description="Helical" evidence="5">
    <location>
        <begin position="25"/>
        <end position="43"/>
    </location>
</feature>